<dbReference type="GO" id="GO:0005886">
    <property type="term" value="C:plasma membrane"/>
    <property type="evidence" value="ECO:0007669"/>
    <property type="project" value="UniProtKB-SubCell"/>
</dbReference>
<evidence type="ECO:0000256" key="2">
    <source>
        <dbReference type="ARBA" id="ARBA00005327"/>
    </source>
</evidence>
<evidence type="ECO:0008006" key="11">
    <source>
        <dbReference type="Google" id="ProtNLM"/>
    </source>
</evidence>
<evidence type="ECO:0000256" key="1">
    <source>
        <dbReference type="ARBA" id="ARBA00004651"/>
    </source>
</evidence>
<dbReference type="PANTHER" id="PTHR21421:SF29">
    <property type="entry name" value="GUSTATORY RECEPTOR 5A FOR TREHALOSE-RELATED"/>
    <property type="match status" value="1"/>
</dbReference>
<dbReference type="EMBL" id="CAACVG010012229">
    <property type="protein sequence ID" value="VEN59940.1"/>
    <property type="molecule type" value="Genomic_DNA"/>
</dbReference>
<dbReference type="GO" id="GO:0008527">
    <property type="term" value="F:taste receptor activity"/>
    <property type="evidence" value="ECO:0007669"/>
    <property type="project" value="InterPro"/>
</dbReference>
<evidence type="ECO:0000256" key="4">
    <source>
        <dbReference type="ARBA" id="ARBA00022692"/>
    </source>
</evidence>
<comment type="similarity">
    <text evidence="2">Belongs to the insect chemoreceptor superfamily. Gustatory receptor (GR) family. Gr5a subfamily.</text>
</comment>
<keyword evidence="4 8" id="KW-0812">Transmembrane</keyword>
<name>A0A653DIA6_CALMS</name>
<keyword evidence="5 8" id="KW-1133">Transmembrane helix</keyword>
<gene>
    <name evidence="9" type="ORF">CALMAC_LOCUS17781</name>
</gene>
<dbReference type="OrthoDB" id="5800391at2759"/>
<keyword evidence="6 8" id="KW-0472">Membrane</keyword>
<evidence type="ECO:0000256" key="7">
    <source>
        <dbReference type="ARBA" id="ARBA00023170"/>
    </source>
</evidence>
<evidence type="ECO:0000313" key="10">
    <source>
        <dbReference type="Proteomes" id="UP000410492"/>
    </source>
</evidence>
<keyword evidence="7" id="KW-0675">Receptor</keyword>
<organism evidence="9 10">
    <name type="scientific">Callosobruchus maculatus</name>
    <name type="common">Southern cowpea weevil</name>
    <name type="synonym">Pulse bruchid</name>
    <dbReference type="NCBI Taxonomy" id="64391"/>
    <lineage>
        <taxon>Eukaryota</taxon>
        <taxon>Metazoa</taxon>
        <taxon>Ecdysozoa</taxon>
        <taxon>Arthropoda</taxon>
        <taxon>Hexapoda</taxon>
        <taxon>Insecta</taxon>
        <taxon>Pterygota</taxon>
        <taxon>Neoptera</taxon>
        <taxon>Endopterygota</taxon>
        <taxon>Coleoptera</taxon>
        <taxon>Polyphaga</taxon>
        <taxon>Cucujiformia</taxon>
        <taxon>Chrysomeloidea</taxon>
        <taxon>Chrysomelidae</taxon>
        <taxon>Bruchinae</taxon>
        <taxon>Bruchini</taxon>
        <taxon>Callosobruchus</taxon>
    </lineage>
</organism>
<evidence type="ECO:0000256" key="5">
    <source>
        <dbReference type="ARBA" id="ARBA00022989"/>
    </source>
</evidence>
<evidence type="ECO:0000313" key="9">
    <source>
        <dbReference type="EMBL" id="VEN59940.1"/>
    </source>
</evidence>
<reference evidence="9 10" key="1">
    <citation type="submission" date="2019-01" db="EMBL/GenBank/DDBJ databases">
        <authorList>
            <person name="Sayadi A."/>
        </authorList>
    </citation>
    <scope>NUCLEOTIDE SEQUENCE [LARGE SCALE GENOMIC DNA]</scope>
</reference>
<dbReference type="AlphaFoldDB" id="A0A653DIA6"/>
<evidence type="ECO:0000256" key="8">
    <source>
        <dbReference type="SAM" id="Phobius"/>
    </source>
</evidence>
<dbReference type="InterPro" id="IPR009318">
    <property type="entry name" value="Gustatory_rcpt"/>
</dbReference>
<keyword evidence="3" id="KW-1003">Cell membrane</keyword>
<feature type="transmembrane region" description="Helical" evidence="8">
    <location>
        <begin position="154"/>
        <end position="174"/>
    </location>
</feature>
<dbReference type="GO" id="GO:0050916">
    <property type="term" value="P:sensory perception of sweet taste"/>
    <property type="evidence" value="ECO:0007669"/>
    <property type="project" value="UniProtKB-ARBA"/>
</dbReference>
<keyword evidence="10" id="KW-1185">Reference proteome</keyword>
<accession>A0A653DIA6</accession>
<feature type="non-terminal residue" evidence="9">
    <location>
        <position position="176"/>
    </location>
</feature>
<proteinExistence type="inferred from homology"/>
<feature type="transmembrane region" description="Helical" evidence="8">
    <location>
        <begin position="52"/>
        <end position="74"/>
    </location>
</feature>
<dbReference type="Pfam" id="PF06151">
    <property type="entry name" value="Trehalose_recp"/>
    <property type="match status" value="1"/>
</dbReference>
<dbReference type="Proteomes" id="UP000410492">
    <property type="component" value="Unassembled WGS sequence"/>
</dbReference>
<protein>
    <recommendedName>
        <fullName evidence="11">Gustatory receptor</fullName>
    </recommendedName>
</protein>
<evidence type="ECO:0000256" key="6">
    <source>
        <dbReference type="ARBA" id="ARBA00023136"/>
    </source>
</evidence>
<feature type="transmembrane region" description="Helical" evidence="8">
    <location>
        <begin position="86"/>
        <end position="110"/>
    </location>
</feature>
<comment type="subcellular location">
    <subcellularLocation>
        <location evidence="1">Cell membrane</location>
        <topology evidence="1">Multi-pass membrane protein</topology>
    </subcellularLocation>
</comment>
<sequence length="176" mass="20450">MLVGTALTFKVNQFSRRIKEMSQRQINDKQAWQTVRNDYAKLFKLCQIANKYLSNTILISFTFNLYFILIQLFSSFIRTKNVVKKVYYLMSVFLVSIRITCVCVHGGHLYEEWLTIGSHLNSIPSIAYNFEAERLTQYVLTCPLVLTGNHFFNITRSLILKIAGAIVTYELVLIQF</sequence>
<dbReference type="PANTHER" id="PTHR21421">
    <property type="entry name" value="GUSTATORY RECEPTOR"/>
    <property type="match status" value="1"/>
</dbReference>
<evidence type="ECO:0000256" key="3">
    <source>
        <dbReference type="ARBA" id="ARBA00022475"/>
    </source>
</evidence>